<dbReference type="SUPFAM" id="SSF69318">
    <property type="entry name" value="Integrin alpha N-terminal domain"/>
    <property type="match status" value="1"/>
</dbReference>
<sequence length="176" mass="19669">YLDVLLGAHEFEKSIDFTGIVWNDGRGNFNKHNNTRLPQHKKKWGTVPEVSAADLDNDGDLDIVYSRAGVLYVGTAIQIIENLGNKKFKDHGIFPLVEAPADFVATHEGNEWNDFIEDIRFRDLDKDGDIDLYLSSSMSPKTNGAVVINNGNFDFSLIMPPESYGLYEMLAEAATK</sequence>
<dbReference type="Pfam" id="PF13517">
    <property type="entry name" value="FG-GAP_3"/>
    <property type="match status" value="1"/>
</dbReference>
<evidence type="ECO:0000313" key="2">
    <source>
        <dbReference type="EMBL" id="SVD92493.1"/>
    </source>
</evidence>
<dbReference type="Gene3D" id="2.130.10.130">
    <property type="entry name" value="Integrin alpha, N-terminal"/>
    <property type="match status" value="1"/>
</dbReference>
<dbReference type="AlphaFoldDB" id="A0A382ZAJ9"/>
<evidence type="ECO:0008006" key="3">
    <source>
        <dbReference type="Google" id="ProtNLM"/>
    </source>
</evidence>
<dbReference type="InterPro" id="IPR028994">
    <property type="entry name" value="Integrin_alpha_N"/>
</dbReference>
<evidence type="ECO:0000256" key="1">
    <source>
        <dbReference type="ARBA" id="ARBA00022729"/>
    </source>
</evidence>
<keyword evidence="1" id="KW-0732">Signal</keyword>
<proteinExistence type="predicted"/>
<gene>
    <name evidence="2" type="ORF">METZ01_LOCUS445347</name>
</gene>
<dbReference type="EMBL" id="UINC01182340">
    <property type="protein sequence ID" value="SVD92493.1"/>
    <property type="molecule type" value="Genomic_DNA"/>
</dbReference>
<reference evidence="2" key="1">
    <citation type="submission" date="2018-05" db="EMBL/GenBank/DDBJ databases">
        <authorList>
            <person name="Lanie J.A."/>
            <person name="Ng W.-L."/>
            <person name="Kazmierczak K.M."/>
            <person name="Andrzejewski T.M."/>
            <person name="Davidsen T.M."/>
            <person name="Wayne K.J."/>
            <person name="Tettelin H."/>
            <person name="Glass J.I."/>
            <person name="Rusch D."/>
            <person name="Podicherti R."/>
            <person name="Tsui H.-C.T."/>
            <person name="Winkler M.E."/>
        </authorList>
    </citation>
    <scope>NUCLEOTIDE SEQUENCE</scope>
</reference>
<feature type="non-terminal residue" evidence="2">
    <location>
        <position position="1"/>
    </location>
</feature>
<name>A0A382ZAJ9_9ZZZZ</name>
<accession>A0A382ZAJ9</accession>
<protein>
    <recommendedName>
        <fullName evidence="3">VCBS repeat-containing protein</fullName>
    </recommendedName>
</protein>
<dbReference type="PANTHER" id="PTHR46580">
    <property type="entry name" value="SENSOR KINASE-RELATED"/>
    <property type="match status" value="1"/>
</dbReference>
<dbReference type="InterPro" id="IPR013517">
    <property type="entry name" value="FG-GAP"/>
</dbReference>
<organism evidence="2">
    <name type="scientific">marine metagenome</name>
    <dbReference type="NCBI Taxonomy" id="408172"/>
    <lineage>
        <taxon>unclassified sequences</taxon>
        <taxon>metagenomes</taxon>
        <taxon>ecological metagenomes</taxon>
    </lineage>
</organism>